<gene>
    <name evidence="1" type="ORF">BS101_13845</name>
</gene>
<dbReference type="InterPro" id="IPR003737">
    <property type="entry name" value="GlcNAc_PI_deacetylase-related"/>
</dbReference>
<dbReference type="Gene3D" id="3.40.50.10320">
    <property type="entry name" value="LmbE-like"/>
    <property type="match status" value="1"/>
</dbReference>
<dbReference type="Pfam" id="PF02585">
    <property type="entry name" value="PIG-L"/>
    <property type="match status" value="1"/>
</dbReference>
<proteinExistence type="predicted"/>
<evidence type="ECO:0000313" key="2">
    <source>
        <dbReference type="Proteomes" id="UP000184604"/>
    </source>
</evidence>
<accession>A0A1L5F9Q1</accession>
<name>A0A1L5F9Q1_CLOKL</name>
<reference evidence="1 2" key="1">
    <citation type="submission" date="2016-12" db="EMBL/GenBank/DDBJ databases">
        <title>Complete genome sequence of Clostridium kluyveri JZZ isolated from the pit mud of a Chinese flavor liquor-making factory.</title>
        <authorList>
            <person name="Wang Y."/>
        </authorList>
    </citation>
    <scope>NUCLEOTIDE SEQUENCE [LARGE SCALE GENOMIC DNA]</scope>
    <source>
        <strain evidence="1 2">JZZ</strain>
    </source>
</reference>
<organism evidence="1 2">
    <name type="scientific">Clostridium kluyveri</name>
    <dbReference type="NCBI Taxonomy" id="1534"/>
    <lineage>
        <taxon>Bacteria</taxon>
        <taxon>Bacillati</taxon>
        <taxon>Bacillota</taxon>
        <taxon>Clostridia</taxon>
        <taxon>Eubacteriales</taxon>
        <taxon>Clostridiaceae</taxon>
        <taxon>Clostridium</taxon>
    </lineage>
</organism>
<evidence type="ECO:0000313" key="1">
    <source>
        <dbReference type="EMBL" id="APM39739.1"/>
    </source>
</evidence>
<dbReference type="EMBL" id="CP018335">
    <property type="protein sequence ID" value="APM39739.1"/>
    <property type="molecule type" value="Genomic_DNA"/>
</dbReference>
<dbReference type="InterPro" id="IPR024078">
    <property type="entry name" value="LmbE-like_dom_sf"/>
</dbReference>
<dbReference type="RefSeq" id="WP_073539355.1">
    <property type="nucleotide sequence ID" value="NZ_CP018335.1"/>
</dbReference>
<dbReference type="SUPFAM" id="SSF102588">
    <property type="entry name" value="LmbE-like"/>
    <property type="match status" value="1"/>
</dbReference>
<dbReference type="Proteomes" id="UP000184604">
    <property type="component" value="Chromosome"/>
</dbReference>
<dbReference type="OrthoDB" id="9815144at2"/>
<sequence>MSNVLIIAPHADDETFGCGGTILKYVKGGHRVYWVIVTSMTGELGFSEERINSRELEIEKAANEYKFAKVFRLGFPTTELDKVPFKDLVDKISECIIETKCEVLYIPNYGDIHSDHRIVSEASMCCTKWFRHNTVKKVYVYETLSETEFGINNSIDSFKPNVFVNIEGFLEKKLSIMNIFKSEIGKAPFPRSVDVVKGLSTFRGGASGYKNAEAFMLLRERVE</sequence>
<protein>
    <submittedName>
        <fullName evidence="1">GlcNAc-PI de-N-acetylase</fullName>
    </submittedName>
</protein>
<dbReference type="AlphaFoldDB" id="A0A1L5F9Q1"/>